<evidence type="ECO:0000256" key="4">
    <source>
        <dbReference type="ARBA" id="ARBA00022490"/>
    </source>
</evidence>
<evidence type="ECO:0000259" key="12">
    <source>
        <dbReference type="Pfam" id="PF08545"/>
    </source>
</evidence>
<evidence type="ECO:0000313" key="13">
    <source>
        <dbReference type="EMBL" id="SUZ51139.1"/>
    </source>
</evidence>
<sequence length="312" mass="33855">MTNFELEKMVDTSDEWIKTRTGITERRVVHKGQTTADMSTSIAKELLQRSNTDPEEVDVIIIATVTPDMATPATAALVQDRIGAIKAWGFDLSGACTGFIYALDTATRMIESGKYKKVMVIGVDTMSSVLDYSDRNTCVLFGDGGGGVMLERAAHKEHGVLDSILRIDGSGGDYLKIPGGGSLHPASHDTVDKRLHYITQDGRVVFKFAVKGMADVSAQILENNDIASSAVDLYIPHQANKRIIDGAAERCGFNEDQVFINIDRYGNTTAGTIPICIDEAVEFGRLKDGNLLLLAAFGAGFTWGSMLIRWGK</sequence>
<dbReference type="PANTHER" id="PTHR34069">
    <property type="entry name" value="3-OXOACYL-[ACYL-CARRIER-PROTEIN] SYNTHASE 3"/>
    <property type="match status" value="1"/>
</dbReference>
<evidence type="ECO:0000256" key="3">
    <source>
        <dbReference type="ARBA" id="ARBA00012333"/>
    </source>
</evidence>
<organism evidence="13">
    <name type="scientific">marine metagenome</name>
    <dbReference type="NCBI Taxonomy" id="408172"/>
    <lineage>
        <taxon>unclassified sequences</taxon>
        <taxon>metagenomes</taxon>
        <taxon>ecological metagenomes</taxon>
    </lineage>
</organism>
<keyword evidence="6" id="KW-0808">Transferase</keyword>
<dbReference type="FunFam" id="3.40.47.10:FF:000004">
    <property type="entry name" value="3-oxoacyl-[acyl-carrier-protein] synthase 3"/>
    <property type="match status" value="1"/>
</dbReference>
<evidence type="ECO:0000256" key="1">
    <source>
        <dbReference type="ARBA" id="ARBA00005194"/>
    </source>
</evidence>
<keyword evidence="9" id="KW-0275">Fatty acid biosynthesis</keyword>
<dbReference type="GO" id="GO:0033818">
    <property type="term" value="F:beta-ketoacyl-acyl-carrier-protein synthase III activity"/>
    <property type="evidence" value="ECO:0007669"/>
    <property type="project" value="UniProtKB-EC"/>
</dbReference>
<dbReference type="EMBL" id="UINC01000208">
    <property type="protein sequence ID" value="SUZ51139.1"/>
    <property type="molecule type" value="Genomic_DNA"/>
</dbReference>
<feature type="domain" description="Beta-ketoacyl-[acyl-carrier-protein] synthase III N-terminal" evidence="12">
    <location>
        <begin position="90"/>
        <end position="169"/>
    </location>
</feature>
<accession>A0A381N9K7</accession>
<dbReference type="InterPro" id="IPR013747">
    <property type="entry name" value="ACP_syn_III_C"/>
</dbReference>
<evidence type="ECO:0000256" key="7">
    <source>
        <dbReference type="ARBA" id="ARBA00022832"/>
    </source>
</evidence>
<evidence type="ECO:0000256" key="8">
    <source>
        <dbReference type="ARBA" id="ARBA00023098"/>
    </source>
</evidence>
<dbReference type="Pfam" id="PF08541">
    <property type="entry name" value="ACP_syn_III_C"/>
    <property type="match status" value="1"/>
</dbReference>
<dbReference type="AlphaFoldDB" id="A0A381N9K7"/>
<keyword evidence="8" id="KW-0443">Lipid metabolism</keyword>
<keyword evidence="4" id="KW-0963">Cytoplasm</keyword>
<proteinExistence type="inferred from homology"/>
<gene>
    <name evidence="13" type="ORF">METZ01_LOCUS3993</name>
</gene>
<protein>
    <recommendedName>
        <fullName evidence="3">beta-ketoacyl-[acyl-carrier-protein] synthase III</fullName>
        <ecNumber evidence="3">2.3.1.180</ecNumber>
    </recommendedName>
</protein>
<keyword evidence="10" id="KW-0012">Acyltransferase</keyword>
<dbReference type="InterPro" id="IPR004655">
    <property type="entry name" value="FabH"/>
</dbReference>
<name>A0A381N9K7_9ZZZZ</name>
<dbReference type="HAMAP" id="MF_01815">
    <property type="entry name" value="FabH"/>
    <property type="match status" value="1"/>
</dbReference>
<evidence type="ECO:0000256" key="6">
    <source>
        <dbReference type="ARBA" id="ARBA00022679"/>
    </source>
</evidence>
<evidence type="ECO:0000259" key="11">
    <source>
        <dbReference type="Pfam" id="PF08541"/>
    </source>
</evidence>
<dbReference type="NCBIfam" id="NF006829">
    <property type="entry name" value="PRK09352.1"/>
    <property type="match status" value="1"/>
</dbReference>
<dbReference type="InterPro" id="IPR016039">
    <property type="entry name" value="Thiolase-like"/>
</dbReference>
<dbReference type="NCBIfam" id="TIGR00747">
    <property type="entry name" value="fabH"/>
    <property type="match status" value="1"/>
</dbReference>
<dbReference type="InterPro" id="IPR013751">
    <property type="entry name" value="ACP_syn_III_N"/>
</dbReference>
<dbReference type="PANTHER" id="PTHR34069:SF2">
    <property type="entry name" value="BETA-KETOACYL-[ACYL-CARRIER-PROTEIN] SYNTHASE III"/>
    <property type="match status" value="1"/>
</dbReference>
<comment type="similarity">
    <text evidence="2">Belongs to the thiolase-like superfamily. FabH family.</text>
</comment>
<dbReference type="Pfam" id="PF08545">
    <property type="entry name" value="ACP_syn_III"/>
    <property type="match status" value="1"/>
</dbReference>
<dbReference type="Gene3D" id="3.40.47.10">
    <property type="match status" value="1"/>
</dbReference>
<evidence type="ECO:0000256" key="10">
    <source>
        <dbReference type="ARBA" id="ARBA00023315"/>
    </source>
</evidence>
<feature type="domain" description="Beta-ketoacyl-[acyl-carrier-protein] synthase III C-terminal" evidence="11">
    <location>
        <begin position="221"/>
        <end position="310"/>
    </location>
</feature>
<dbReference type="GO" id="GO:0004315">
    <property type="term" value="F:3-oxoacyl-[acyl-carrier-protein] synthase activity"/>
    <property type="evidence" value="ECO:0007669"/>
    <property type="project" value="InterPro"/>
</dbReference>
<dbReference type="GO" id="GO:0006633">
    <property type="term" value="P:fatty acid biosynthetic process"/>
    <property type="evidence" value="ECO:0007669"/>
    <property type="project" value="UniProtKB-KW"/>
</dbReference>
<evidence type="ECO:0000256" key="9">
    <source>
        <dbReference type="ARBA" id="ARBA00023160"/>
    </source>
</evidence>
<dbReference type="GO" id="GO:0044550">
    <property type="term" value="P:secondary metabolite biosynthetic process"/>
    <property type="evidence" value="ECO:0007669"/>
    <property type="project" value="TreeGrafter"/>
</dbReference>
<evidence type="ECO:0000256" key="2">
    <source>
        <dbReference type="ARBA" id="ARBA00008642"/>
    </source>
</evidence>
<reference evidence="13" key="1">
    <citation type="submission" date="2018-05" db="EMBL/GenBank/DDBJ databases">
        <authorList>
            <person name="Lanie J.A."/>
            <person name="Ng W.-L."/>
            <person name="Kazmierczak K.M."/>
            <person name="Andrzejewski T.M."/>
            <person name="Davidsen T.M."/>
            <person name="Wayne K.J."/>
            <person name="Tettelin H."/>
            <person name="Glass J.I."/>
            <person name="Rusch D."/>
            <person name="Podicherti R."/>
            <person name="Tsui H.-C.T."/>
            <person name="Winkler M.E."/>
        </authorList>
    </citation>
    <scope>NUCLEOTIDE SEQUENCE</scope>
</reference>
<keyword evidence="7" id="KW-0276">Fatty acid metabolism</keyword>
<keyword evidence="5" id="KW-0444">Lipid biosynthesis</keyword>
<evidence type="ECO:0000256" key="5">
    <source>
        <dbReference type="ARBA" id="ARBA00022516"/>
    </source>
</evidence>
<dbReference type="EC" id="2.3.1.180" evidence="3"/>
<comment type="pathway">
    <text evidence="1">Lipid metabolism; fatty acid biosynthesis.</text>
</comment>
<dbReference type="CDD" id="cd00830">
    <property type="entry name" value="KAS_III"/>
    <property type="match status" value="1"/>
</dbReference>
<dbReference type="SUPFAM" id="SSF53901">
    <property type="entry name" value="Thiolase-like"/>
    <property type="match status" value="1"/>
</dbReference>